<dbReference type="Pfam" id="PF13365">
    <property type="entry name" value="Trypsin_2"/>
    <property type="match status" value="1"/>
</dbReference>
<comment type="caution">
    <text evidence="1">The sequence shown here is derived from an EMBL/GenBank/DDBJ whole genome shotgun (WGS) entry which is preliminary data.</text>
</comment>
<organism evidence="1 2">
    <name type="scientific">Platanthera guangdongensis</name>
    <dbReference type="NCBI Taxonomy" id="2320717"/>
    <lineage>
        <taxon>Eukaryota</taxon>
        <taxon>Viridiplantae</taxon>
        <taxon>Streptophyta</taxon>
        <taxon>Embryophyta</taxon>
        <taxon>Tracheophyta</taxon>
        <taxon>Spermatophyta</taxon>
        <taxon>Magnoliopsida</taxon>
        <taxon>Liliopsida</taxon>
        <taxon>Asparagales</taxon>
        <taxon>Orchidaceae</taxon>
        <taxon>Orchidoideae</taxon>
        <taxon>Orchideae</taxon>
        <taxon>Orchidinae</taxon>
        <taxon>Platanthera</taxon>
    </lineage>
</organism>
<evidence type="ECO:0000313" key="2">
    <source>
        <dbReference type="Proteomes" id="UP001412067"/>
    </source>
</evidence>
<dbReference type="InterPro" id="IPR043504">
    <property type="entry name" value="Peptidase_S1_PA_chymotrypsin"/>
</dbReference>
<dbReference type="InterPro" id="IPR039245">
    <property type="entry name" value="TYSND1/DEG15"/>
</dbReference>
<dbReference type="PANTHER" id="PTHR21004:SF0">
    <property type="entry name" value="PEROXISOMAL LEADER PEPTIDE-PROCESSING PROTEASE"/>
    <property type="match status" value="1"/>
</dbReference>
<dbReference type="PANTHER" id="PTHR21004">
    <property type="entry name" value="SERINE PROTEASE-RELATED"/>
    <property type="match status" value="1"/>
</dbReference>
<name>A0ABR2MQE4_9ASPA</name>
<dbReference type="GO" id="GO:0006508">
    <property type="term" value="P:proteolysis"/>
    <property type="evidence" value="ECO:0007669"/>
    <property type="project" value="UniProtKB-KW"/>
</dbReference>
<keyword evidence="1" id="KW-0378">Hydrolase</keyword>
<reference evidence="1 2" key="1">
    <citation type="journal article" date="2022" name="Nat. Plants">
        <title>Genomes of leafy and leafless Platanthera orchids illuminate the evolution of mycoheterotrophy.</title>
        <authorList>
            <person name="Li M.H."/>
            <person name="Liu K.W."/>
            <person name="Li Z."/>
            <person name="Lu H.C."/>
            <person name="Ye Q.L."/>
            <person name="Zhang D."/>
            <person name="Wang J.Y."/>
            <person name="Li Y.F."/>
            <person name="Zhong Z.M."/>
            <person name="Liu X."/>
            <person name="Yu X."/>
            <person name="Liu D.K."/>
            <person name="Tu X.D."/>
            <person name="Liu B."/>
            <person name="Hao Y."/>
            <person name="Liao X.Y."/>
            <person name="Jiang Y.T."/>
            <person name="Sun W.H."/>
            <person name="Chen J."/>
            <person name="Chen Y.Q."/>
            <person name="Ai Y."/>
            <person name="Zhai J.W."/>
            <person name="Wu S.S."/>
            <person name="Zhou Z."/>
            <person name="Hsiao Y.Y."/>
            <person name="Wu W.L."/>
            <person name="Chen Y.Y."/>
            <person name="Lin Y.F."/>
            <person name="Hsu J.L."/>
            <person name="Li C.Y."/>
            <person name="Wang Z.W."/>
            <person name="Zhao X."/>
            <person name="Zhong W.Y."/>
            <person name="Ma X.K."/>
            <person name="Ma L."/>
            <person name="Huang J."/>
            <person name="Chen G.Z."/>
            <person name="Huang M.Z."/>
            <person name="Huang L."/>
            <person name="Peng D.H."/>
            <person name="Luo Y.B."/>
            <person name="Zou S.Q."/>
            <person name="Chen S.P."/>
            <person name="Lan S."/>
            <person name="Tsai W.C."/>
            <person name="Van de Peer Y."/>
            <person name="Liu Z.J."/>
        </authorList>
    </citation>
    <scope>NUCLEOTIDE SEQUENCE [LARGE SCALE GENOMIC DNA]</scope>
    <source>
        <strain evidence="1">Lor288</strain>
    </source>
</reference>
<dbReference type="EMBL" id="JBBWWR010000005">
    <property type="protein sequence ID" value="KAK8966404.1"/>
    <property type="molecule type" value="Genomic_DNA"/>
</dbReference>
<protein>
    <submittedName>
        <fullName evidence="1">Glyoxysomal processing protease, glyoxysomal</fullName>
    </submittedName>
</protein>
<proteinExistence type="predicted"/>
<dbReference type="SUPFAM" id="SSF50494">
    <property type="entry name" value="Trypsin-like serine proteases"/>
    <property type="match status" value="1"/>
</dbReference>
<sequence length="735" mass="79912">MELSFESVKFICCEEIEGVFFENKNNSIIQQKNKKMTMTKVNFLHNQSQSTLVSALPILNPCSNSRPCPRDTRTIEFVRWSRVVSFSCALGVTLHRACLVECFLPIQFQIVLKGRRDIADRFEEGRDGGSSQSHPRRVEKMHNTVEIQHSNSELLMLLTLSLKLGMLCHGVPRALVSAYRAFVDPSRLHPCARSRSPLAARSIPLTSRCHAESPAPSSGVAPSSGASTLTISVQILGRPLIPSLPEVYNIVQQEYDLLMALPLLVPSHDGEGILSSGSGGGLHSVVLRSNNISVGNLANCCSSGLNKDALLLADIRSLPGMEGGPQCRNTVSWNAIASLDINSLQPEGCNKPSGLLDRTKYRNHVVSSYESTHSGMRKNLIQRPVICSSSVSSLEKAISSVVLITVGEGSWASGILLNNHGLILTNAHILEPWRFGRTPQLGSLEKSTSHSQLETTLGLQEETVIHLPPRLGNYASTDGESFLDFGHRSSRSISVRLDFMERKNWYNAQEVYVSKGPLDIALLQLESVPPQLYPIIPELTCPSGGTVVHVIGHGLLGPRSNISSSILSGVISNVVEIPWPIHVDGSGKSEAKKTSFPVMLQTTAAVHPGASGGAVINSKGHMVGLVTSNARHVGGTIIPHLNFSIPCAALEPVFRFSETRDATLLECLDRPNKLLSSVWALVPAESKRLEPGPESKKHGEGKGSHFSQFLYEKGAEITSLKELDHLKKMRLPSKI</sequence>
<evidence type="ECO:0000313" key="1">
    <source>
        <dbReference type="EMBL" id="KAK8966404.1"/>
    </source>
</evidence>
<keyword evidence="2" id="KW-1185">Reference proteome</keyword>
<dbReference type="Gene3D" id="2.40.10.10">
    <property type="entry name" value="Trypsin-like serine proteases"/>
    <property type="match status" value="2"/>
</dbReference>
<dbReference type="InterPro" id="IPR009003">
    <property type="entry name" value="Peptidase_S1_PA"/>
</dbReference>
<dbReference type="Proteomes" id="UP001412067">
    <property type="component" value="Unassembled WGS sequence"/>
</dbReference>
<accession>A0ABR2MQE4</accession>
<dbReference type="GO" id="GO:0008233">
    <property type="term" value="F:peptidase activity"/>
    <property type="evidence" value="ECO:0007669"/>
    <property type="project" value="UniProtKB-KW"/>
</dbReference>
<keyword evidence="1" id="KW-0645">Protease</keyword>
<gene>
    <name evidence="1" type="primary">DEG15</name>
    <name evidence="1" type="ORF">KSP40_PGU014900</name>
</gene>